<dbReference type="Gene3D" id="3.40.50.720">
    <property type="entry name" value="NAD(P)-binding Rossmann-like Domain"/>
    <property type="match status" value="1"/>
</dbReference>
<dbReference type="InterPro" id="IPR002347">
    <property type="entry name" value="SDR_fam"/>
</dbReference>
<dbReference type="PANTHER" id="PTHR43976">
    <property type="entry name" value="SHORT CHAIN DEHYDROGENASE"/>
    <property type="match status" value="1"/>
</dbReference>
<evidence type="ECO:0000313" key="5">
    <source>
        <dbReference type="Proteomes" id="UP000198922"/>
    </source>
</evidence>
<dbReference type="GO" id="GO:0016491">
    <property type="term" value="F:oxidoreductase activity"/>
    <property type="evidence" value="ECO:0007669"/>
    <property type="project" value="UniProtKB-KW"/>
</dbReference>
<evidence type="ECO:0000256" key="3">
    <source>
        <dbReference type="RuleBase" id="RU000363"/>
    </source>
</evidence>
<dbReference type="PRINTS" id="PR00081">
    <property type="entry name" value="GDHRDH"/>
</dbReference>
<keyword evidence="5" id="KW-1185">Reference proteome</keyword>
<dbReference type="CDD" id="cd05374">
    <property type="entry name" value="17beta-HSD-like_SDR_c"/>
    <property type="match status" value="1"/>
</dbReference>
<gene>
    <name evidence="4" type="ORF">SAMN04488567_0764</name>
</gene>
<sequence length="273" mass="29499">MPQTILITGASTGIGRATARFFHDKGWNVVATMRSPENETELSALDRVLVTRLDVTDGASITAAVDAAIDRFGAIDVLLNNAGYGAYGPLEAFPVEGIRRQFDTNVIGLLEVTKAVLPTMRDRASGTIVNISSIGGRMTFPLGTLYHGTKFAVEGLSEALHYELEAIGIRVKIVEPGMIATDFGGRSFDFRNDEGLAGYQPIVQAMFETMGSEDFTRNASAPEVVSQAIWDAVNDNSPRLRYTAGEDAQQLMAARSAQDDEEFIGGIKRQFGL</sequence>
<dbReference type="EMBL" id="FNAT01000001">
    <property type="protein sequence ID" value="SDE08456.1"/>
    <property type="molecule type" value="Genomic_DNA"/>
</dbReference>
<dbReference type="Proteomes" id="UP000198922">
    <property type="component" value="Unassembled WGS sequence"/>
</dbReference>
<proteinExistence type="inferred from homology"/>
<evidence type="ECO:0000256" key="2">
    <source>
        <dbReference type="ARBA" id="ARBA00023002"/>
    </source>
</evidence>
<dbReference type="RefSeq" id="WP_090109441.1">
    <property type="nucleotide sequence ID" value="NZ_FNAT01000001.1"/>
</dbReference>
<dbReference type="InterPro" id="IPR051911">
    <property type="entry name" value="SDR_oxidoreductase"/>
</dbReference>
<reference evidence="5" key="1">
    <citation type="submission" date="2016-10" db="EMBL/GenBank/DDBJ databases">
        <authorList>
            <person name="Varghese N."/>
            <person name="Submissions S."/>
        </authorList>
    </citation>
    <scope>NUCLEOTIDE SEQUENCE [LARGE SCALE GENOMIC DNA]</scope>
    <source>
        <strain evidence="5">DSM 21424</strain>
    </source>
</reference>
<dbReference type="AlphaFoldDB" id="A0A1G7A3I8"/>
<dbReference type="Pfam" id="PF00106">
    <property type="entry name" value="adh_short"/>
    <property type="match status" value="1"/>
</dbReference>
<dbReference type="InterPro" id="IPR036291">
    <property type="entry name" value="NAD(P)-bd_dom_sf"/>
</dbReference>
<accession>A0A1G7A3I8</accession>
<protein>
    <submittedName>
        <fullName evidence="4">NADP-dependent 3-hydroxy acid dehydrogenase YdfG</fullName>
    </submittedName>
</protein>
<dbReference type="PANTHER" id="PTHR43976:SF16">
    <property type="entry name" value="SHORT-CHAIN DEHYDROGENASE_REDUCTASE FAMILY PROTEIN"/>
    <property type="match status" value="1"/>
</dbReference>
<evidence type="ECO:0000313" key="4">
    <source>
        <dbReference type="EMBL" id="SDE08456.1"/>
    </source>
</evidence>
<keyword evidence="2" id="KW-0560">Oxidoreductase</keyword>
<name>A0A1G7A3I8_9RHOB</name>
<organism evidence="4 5">
    <name type="scientific">Limimaricola pyoseonensis</name>
    <dbReference type="NCBI Taxonomy" id="521013"/>
    <lineage>
        <taxon>Bacteria</taxon>
        <taxon>Pseudomonadati</taxon>
        <taxon>Pseudomonadota</taxon>
        <taxon>Alphaproteobacteria</taxon>
        <taxon>Rhodobacterales</taxon>
        <taxon>Paracoccaceae</taxon>
        <taxon>Limimaricola</taxon>
    </lineage>
</organism>
<dbReference type="STRING" id="521013.SAMN04488567_0764"/>
<dbReference type="PRINTS" id="PR00080">
    <property type="entry name" value="SDRFAMILY"/>
</dbReference>
<comment type="similarity">
    <text evidence="1 3">Belongs to the short-chain dehydrogenases/reductases (SDR) family.</text>
</comment>
<dbReference type="SUPFAM" id="SSF51735">
    <property type="entry name" value="NAD(P)-binding Rossmann-fold domains"/>
    <property type="match status" value="1"/>
</dbReference>
<dbReference type="OrthoDB" id="9793825at2"/>
<evidence type="ECO:0000256" key="1">
    <source>
        <dbReference type="ARBA" id="ARBA00006484"/>
    </source>
</evidence>